<sequence length="402" mass="44393">MKTITVQELTRYVKNILENDHLLTNLWVKGEISNFKKASSGHIYFTLKDSYSCVRVVMFRSRARFLKCNLDNGVAVRVRGYVTVYERDGQYQLYAEEVEPDGTGALFVALEKLKQKLAAEGLFDSANKKKLPAFPRCVGIVTSPTGAAVRDMLNILKRRWPLIKIILAPVAVQGESAPGEVARAVSKFNELNNVDVIIVGRGGGSLEELWAFNTEIVARTIAGSAIPVISAVGHETDFSIADLVADLRAPTPSAAAEMVVPDCREIKRMIDTHRVRLTRCVRQQISGYRQRLQRCAESRVLARPVACICDQRRQTVDLLEKQLYQGARSLANNQGHRLALLAGRLDALSPLSTLSRGYSYTTGPGGAVLRDAGQVSAGDPISVHLYRGLLKCSVREVMPERE</sequence>
<dbReference type="NCBIfam" id="TIGR00237">
    <property type="entry name" value="xseA"/>
    <property type="match status" value="1"/>
</dbReference>
<dbReference type="HAMAP" id="MF_00378">
    <property type="entry name" value="Exonuc_7_L"/>
    <property type="match status" value="1"/>
</dbReference>
<evidence type="ECO:0000313" key="9">
    <source>
        <dbReference type="EMBL" id="SFR02619.1"/>
    </source>
</evidence>
<organism evidence="9 10">
    <name type="scientific">Desulfoscipio geothermicus DSM 3669</name>
    <dbReference type="NCBI Taxonomy" id="1121426"/>
    <lineage>
        <taxon>Bacteria</taxon>
        <taxon>Bacillati</taxon>
        <taxon>Bacillota</taxon>
        <taxon>Clostridia</taxon>
        <taxon>Eubacteriales</taxon>
        <taxon>Desulfallaceae</taxon>
        <taxon>Desulfoscipio</taxon>
    </lineage>
</organism>
<comment type="similarity">
    <text evidence="5 6">Belongs to the XseA family.</text>
</comment>
<gene>
    <name evidence="5" type="primary">xseA</name>
    <name evidence="9" type="ORF">SAMN05660706_10836</name>
</gene>
<proteinExistence type="inferred from homology"/>
<dbReference type="Pfam" id="PF02601">
    <property type="entry name" value="Exonuc_VII_L"/>
    <property type="match status" value="1"/>
</dbReference>
<dbReference type="GO" id="GO:0003676">
    <property type="term" value="F:nucleic acid binding"/>
    <property type="evidence" value="ECO:0007669"/>
    <property type="project" value="InterPro"/>
</dbReference>
<dbReference type="Pfam" id="PF13742">
    <property type="entry name" value="tRNA_anti_2"/>
    <property type="match status" value="1"/>
</dbReference>
<keyword evidence="2 5" id="KW-0540">Nuclease</keyword>
<feature type="domain" description="Exonuclease VII large subunit C-terminal" evidence="7">
    <location>
        <begin position="122"/>
        <end position="329"/>
    </location>
</feature>
<accession>A0A1I6DB10</accession>
<name>A0A1I6DB10_9FIRM</name>
<dbReference type="InterPro" id="IPR025824">
    <property type="entry name" value="OB-fold_nuc-bd_dom"/>
</dbReference>
<keyword evidence="4 5" id="KW-0269">Exonuclease</keyword>
<comment type="function">
    <text evidence="5">Bidirectionally degrades single-stranded DNA into large acid-insoluble oligonucleotides, which are then degraded further into small acid-soluble oligonucleotides.</text>
</comment>
<dbReference type="GO" id="GO:0005737">
    <property type="term" value="C:cytoplasm"/>
    <property type="evidence" value="ECO:0007669"/>
    <property type="project" value="UniProtKB-SubCell"/>
</dbReference>
<dbReference type="EMBL" id="FOYM01000008">
    <property type="protein sequence ID" value="SFR02619.1"/>
    <property type="molecule type" value="Genomic_DNA"/>
</dbReference>
<protein>
    <recommendedName>
        <fullName evidence="5">Exodeoxyribonuclease 7 large subunit</fullName>
        <ecNumber evidence="5">3.1.11.6</ecNumber>
    </recommendedName>
    <alternativeName>
        <fullName evidence="5">Exodeoxyribonuclease VII large subunit</fullName>
        <shortName evidence="5">Exonuclease VII large subunit</shortName>
    </alternativeName>
</protein>
<keyword evidence="3 5" id="KW-0378">Hydrolase</keyword>
<dbReference type="AlphaFoldDB" id="A0A1I6DB10"/>
<dbReference type="GO" id="GO:0006308">
    <property type="term" value="P:DNA catabolic process"/>
    <property type="evidence" value="ECO:0007669"/>
    <property type="project" value="UniProtKB-UniRule"/>
</dbReference>
<comment type="subunit">
    <text evidence="5">Heterooligomer composed of large and small subunits.</text>
</comment>
<dbReference type="STRING" id="39060.SAMN05660706_10836"/>
<evidence type="ECO:0000256" key="1">
    <source>
        <dbReference type="ARBA" id="ARBA00022490"/>
    </source>
</evidence>
<evidence type="ECO:0000256" key="4">
    <source>
        <dbReference type="ARBA" id="ARBA00022839"/>
    </source>
</evidence>
<dbReference type="EC" id="3.1.11.6" evidence="5"/>
<dbReference type="GO" id="GO:0008855">
    <property type="term" value="F:exodeoxyribonuclease VII activity"/>
    <property type="evidence" value="ECO:0007669"/>
    <property type="project" value="UniProtKB-UniRule"/>
</dbReference>
<evidence type="ECO:0000256" key="5">
    <source>
        <dbReference type="HAMAP-Rule" id="MF_00378"/>
    </source>
</evidence>
<dbReference type="PANTHER" id="PTHR30008">
    <property type="entry name" value="EXODEOXYRIBONUCLEASE 7 LARGE SUBUNIT"/>
    <property type="match status" value="1"/>
</dbReference>
<dbReference type="GO" id="GO:0009318">
    <property type="term" value="C:exodeoxyribonuclease VII complex"/>
    <property type="evidence" value="ECO:0007669"/>
    <property type="project" value="UniProtKB-UniRule"/>
</dbReference>
<evidence type="ECO:0000256" key="3">
    <source>
        <dbReference type="ARBA" id="ARBA00022801"/>
    </source>
</evidence>
<evidence type="ECO:0000313" key="10">
    <source>
        <dbReference type="Proteomes" id="UP000199584"/>
    </source>
</evidence>
<evidence type="ECO:0000256" key="2">
    <source>
        <dbReference type="ARBA" id="ARBA00022722"/>
    </source>
</evidence>
<dbReference type="PANTHER" id="PTHR30008:SF0">
    <property type="entry name" value="EXODEOXYRIBONUCLEASE 7 LARGE SUBUNIT"/>
    <property type="match status" value="1"/>
</dbReference>
<keyword evidence="1 5" id="KW-0963">Cytoplasm</keyword>
<comment type="subcellular location">
    <subcellularLocation>
        <location evidence="5 6">Cytoplasm</location>
    </subcellularLocation>
</comment>
<evidence type="ECO:0000259" key="7">
    <source>
        <dbReference type="Pfam" id="PF02601"/>
    </source>
</evidence>
<dbReference type="CDD" id="cd04489">
    <property type="entry name" value="ExoVII_LU_OBF"/>
    <property type="match status" value="1"/>
</dbReference>
<dbReference type="InterPro" id="IPR020579">
    <property type="entry name" value="Exonuc_VII_lsu_C"/>
</dbReference>
<dbReference type="Proteomes" id="UP000199584">
    <property type="component" value="Unassembled WGS sequence"/>
</dbReference>
<reference evidence="10" key="1">
    <citation type="submission" date="2016-10" db="EMBL/GenBank/DDBJ databases">
        <authorList>
            <person name="Varghese N."/>
            <person name="Submissions S."/>
        </authorList>
    </citation>
    <scope>NUCLEOTIDE SEQUENCE [LARGE SCALE GENOMIC DNA]</scope>
    <source>
        <strain evidence="10">DSM 3669</strain>
    </source>
</reference>
<feature type="domain" description="OB-fold nucleic acid binding" evidence="8">
    <location>
        <begin position="4"/>
        <end position="99"/>
    </location>
</feature>
<evidence type="ECO:0000259" key="8">
    <source>
        <dbReference type="Pfam" id="PF13742"/>
    </source>
</evidence>
<evidence type="ECO:0000256" key="6">
    <source>
        <dbReference type="RuleBase" id="RU004355"/>
    </source>
</evidence>
<dbReference type="InterPro" id="IPR003753">
    <property type="entry name" value="Exonuc_VII_L"/>
</dbReference>
<dbReference type="OrthoDB" id="9802795at2"/>
<comment type="catalytic activity">
    <reaction evidence="5 6">
        <text>Exonucleolytic cleavage in either 5'- to 3'- or 3'- to 5'-direction to yield nucleoside 5'-phosphates.</text>
        <dbReference type="EC" id="3.1.11.6"/>
    </reaction>
</comment>
<dbReference type="RefSeq" id="WP_092482608.1">
    <property type="nucleotide sequence ID" value="NZ_FOYM01000008.1"/>
</dbReference>
<keyword evidence="10" id="KW-1185">Reference proteome</keyword>